<evidence type="ECO:0000313" key="2">
    <source>
        <dbReference type="Proteomes" id="UP000559256"/>
    </source>
</evidence>
<comment type="caution">
    <text evidence="1">The sequence shown here is derived from an EMBL/GenBank/DDBJ whole genome shotgun (WGS) entry which is preliminary data.</text>
</comment>
<name>A0A8H5CHS4_9AGAR</name>
<keyword evidence="2" id="KW-1185">Reference proteome</keyword>
<accession>A0A8H5CHS4</accession>
<proteinExistence type="predicted"/>
<reference evidence="1 2" key="1">
    <citation type="journal article" date="2020" name="ISME J.">
        <title>Uncovering the hidden diversity of litter-decomposition mechanisms in mushroom-forming fungi.</title>
        <authorList>
            <person name="Floudas D."/>
            <person name="Bentzer J."/>
            <person name="Ahren D."/>
            <person name="Johansson T."/>
            <person name="Persson P."/>
            <person name="Tunlid A."/>
        </authorList>
    </citation>
    <scope>NUCLEOTIDE SEQUENCE [LARGE SCALE GENOMIC DNA]</scope>
    <source>
        <strain evidence="1 2">CBS 291.85</strain>
    </source>
</reference>
<dbReference type="AlphaFoldDB" id="A0A8H5CHS4"/>
<sequence>MDGNNTAMMHLGVMTVKDPSLLPRTLLPVIFHHTSRTASRAAQYTEPLPPSIGPLAFAALDVLGRALLYPNQLRPSQAIKARHASLILEHIEGIWTWTRHFITTVVDIPLEELDLQVQVYVHSDLEHTVTRLLAAMMDHEPLCFRLLSYPDFMPALARLSVHVLDSRYRHQESSKSNMMNAFAYLQDKDSHLWRPQVAEEYQKLAHLSVPLFLKPFTGARRLNRELFLKGIAELITDLALFKNFYSSSRRMMGLLLKNDAARWLTHFTYRASCYAHYYSSDTVDVRKRATFITILFFPLEFLNDAIRYFGYAAIVQVLQNDFLPAAINCIINFVRIPKNPLPEQLMQLFDSISRYSIYLPVMKSLTRRRLIVDNSELKKCLNISRDPPDEGLRRALAGFLVVMESRRKVKTAFDRQSGGKFCENEMVGILFSGAS</sequence>
<dbReference type="Proteomes" id="UP000559256">
    <property type="component" value="Unassembled WGS sequence"/>
</dbReference>
<gene>
    <name evidence="1" type="ORF">D9758_017653</name>
</gene>
<dbReference type="EMBL" id="JAACJM010000173">
    <property type="protein sequence ID" value="KAF5340807.1"/>
    <property type="molecule type" value="Genomic_DNA"/>
</dbReference>
<protein>
    <submittedName>
        <fullName evidence="1">Uncharacterized protein</fullName>
    </submittedName>
</protein>
<evidence type="ECO:0000313" key="1">
    <source>
        <dbReference type="EMBL" id="KAF5340807.1"/>
    </source>
</evidence>
<organism evidence="1 2">
    <name type="scientific">Tetrapyrgos nigripes</name>
    <dbReference type="NCBI Taxonomy" id="182062"/>
    <lineage>
        <taxon>Eukaryota</taxon>
        <taxon>Fungi</taxon>
        <taxon>Dikarya</taxon>
        <taxon>Basidiomycota</taxon>
        <taxon>Agaricomycotina</taxon>
        <taxon>Agaricomycetes</taxon>
        <taxon>Agaricomycetidae</taxon>
        <taxon>Agaricales</taxon>
        <taxon>Marasmiineae</taxon>
        <taxon>Marasmiaceae</taxon>
        <taxon>Tetrapyrgos</taxon>
    </lineage>
</organism>